<organism evidence="2 3">
    <name type="scientific">Advenella kashmirensis W13003</name>
    <dbReference type="NCBI Taxonomy" id="1424334"/>
    <lineage>
        <taxon>Bacteria</taxon>
        <taxon>Pseudomonadati</taxon>
        <taxon>Pseudomonadota</taxon>
        <taxon>Betaproteobacteria</taxon>
        <taxon>Burkholderiales</taxon>
        <taxon>Alcaligenaceae</taxon>
    </lineage>
</organism>
<sequence length="64" mass="7287">MVLNDPLVLILIYFILPLWLIEGFADWVYHRKSHIESTSGPKESVLHFLQFGEVGVALLAALKH</sequence>
<evidence type="ECO:0000256" key="1">
    <source>
        <dbReference type="SAM" id="Phobius"/>
    </source>
</evidence>
<evidence type="ECO:0000313" key="3">
    <source>
        <dbReference type="Proteomes" id="UP000018733"/>
    </source>
</evidence>
<evidence type="ECO:0008006" key="4">
    <source>
        <dbReference type="Google" id="ProtNLM"/>
    </source>
</evidence>
<dbReference type="EMBL" id="AYXT01000002">
    <property type="protein sequence ID" value="ETF03615.1"/>
    <property type="molecule type" value="Genomic_DNA"/>
</dbReference>
<keyword evidence="1" id="KW-1133">Transmembrane helix</keyword>
<keyword evidence="1" id="KW-0472">Membrane</keyword>
<name>V8QWD9_9BURK</name>
<dbReference type="AlphaFoldDB" id="V8QWD9"/>
<reference evidence="2 3" key="1">
    <citation type="journal article" date="2014" name="Genome Announc.">
        <title>Draft Genome Sequence of Advenella kashmirensis Strain W13003, a Polycyclic Aromatic Hydrocarbon-Degrading Bacterium.</title>
        <authorList>
            <person name="Wang X."/>
            <person name="Jin D."/>
            <person name="Zhou L."/>
            <person name="Wu L."/>
            <person name="An W."/>
            <person name="Zhao L."/>
        </authorList>
    </citation>
    <scope>NUCLEOTIDE SEQUENCE [LARGE SCALE GENOMIC DNA]</scope>
    <source>
        <strain evidence="2 3">W13003</strain>
    </source>
</reference>
<keyword evidence="1" id="KW-0812">Transmembrane</keyword>
<protein>
    <recommendedName>
        <fullName evidence="4">Fatty acid hydroxylase</fullName>
    </recommendedName>
</protein>
<dbReference type="HOGENOM" id="CLU_2857620_0_0_4"/>
<accession>V8QWD9</accession>
<gene>
    <name evidence="2" type="ORF">W822_05630</name>
</gene>
<proteinExistence type="predicted"/>
<evidence type="ECO:0000313" key="2">
    <source>
        <dbReference type="EMBL" id="ETF03615.1"/>
    </source>
</evidence>
<feature type="transmembrane region" description="Helical" evidence="1">
    <location>
        <begin position="7"/>
        <end position="25"/>
    </location>
</feature>
<feature type="transmembrane region" description="Helical" evidence="1">
    <location>
        <begin position="45"/>
        <end position="62"/>
    </location>
</feature>
<comment type="caution">
    <text evidence="2">The sequence shown here is derived from an EMBL/GenBank/DDBJ whole genome shotgun (WGS) entry which is preliminary data.</text>
</comment>
<dbReference type="Proteomes" id="UP000018733">
    <property type="component" value="Unassembled WGS sequence"/>
</dbReference>
<keyword evidence="3" id="KW-1185">Reference proteome</keyword>